<evidence type="ECO:0000313" key="1">
    <source>
        <dbReference type="EMBL" id="KAI5659303.1"/>
    </source>
</evidence>
<protein>
    <submittedName>
        <fullName evidence="1">Uncharacterized protein</fullName>
    </submittedName>
</protein>
<organism evidence="1 2">
    <name type="scientific">Catharanthus roseus</name>
    <name type="common">Madagascar periwinkle</name>
    <name type="synonym">Vinca rosea</name>
    <dbReference type="NCBI Taxonomy" id="4058"/>
    <lineage>
        <taxon>Eukaryota</taxon>
        <taxon>Viridiplantae</taxon>
        <taxon>Streptophyta</taxon>
        <taxon>Embryophyta</taxon>
        <taxon>Tracheophyta</taxon>
        <taxon>Spermatophyta</taxon>
        <taxon>Magnoliopsida</taxon>
        <taxon>eudicotyledons</taxon>
        <taxon>Gunneridae</taxon>
        <taxon>Pentapetalae</taxon>
        <taxon>asterids</taxon>
        <taxon>lamiids</taxon>
        <taxon>Gentianales</taxon>
        <taxon>Apocynaceae</taxon>
        <taxon>Rauvolfioideae</taxon>
        <taxon>Vinceae</taxon>
        <taxon>Catharanthinae</taxon>
        <taxon>Catharanthus</taxon>
    </lineage>
</organism>
<keyword evidence="2" id="KW-1185">Reference proteome</keyword>
<dbReference type="Proteomes" id="UP001060085">
    <property type="component" value="Linkage Group LG06"/>
</dbReference>
<name>A0ACC0AIN1_CATRO</name>
<accession>A0ACC0AIN1</accession>
<sequence length="1593" mass="184540">MFSGDRESSTGKASSSQRKPENPVFKHIIESKEISLCLTPSAFAKTPHPGDEAILEAPSHNLSNSSSSAILIGQNEDLVTEILLCLPPKSLLRFQSVSKQWLSIISGSDFRRLHCRKFRSSSVAGSLFLFRRKTNMAPEINFISFRGEDVKPMGTLISRLSNFLPGEFLGFHSCNGLLCIDFYVNYDHREFIVYNPTTGHYRLIPHCQFAEERYECPLSINIAFDPLKSDYYKLLCLWEDQDEYLAHFLVYSSETGIWRDTEEVIELPDEYIPNGILDGYYLEHGVLWNGSLYWVINRKVLCFDLDNECLNWSLPSLPMPRSFYTYFGESAGSLCAIRVNPYQAKLFDVFELEKDHSKWFLKFSIDLNPLTVLYPSMLATQYFPRFLFPCFLLSEKEMKAKIVISLVSKIILFNVNDMTVKELVDIDAVEPYHAWRDIICIWDRWRNLISKLHWEKQRKAFTKNGVQALYRGEFQDWDAASSMLLEKIDHFKPRIGEICLKMSDCLLNRRFFSKYKLLKFLHFVIWNLKDLLCLRTDMIVAVKLQMKAIQEKLCFCRDFFSFVRKRCVTTCDQYLDFFVHIQAWAYKATSLSILYWVTGKEDVMTGMSDLLRKMKPCTPEAMRMYFEVLKGSRSSQSDILLMGANISSKTYVMDPPEYQEDGKLIWIEMIDLVNKAAYLICFLCGGELEGSISKERYVFVSDFLEEIKRVKAKVKQLPIQIPTSLPSYFPRTNAMGFIDYFLGNLKETFEIKVNFVPFAKYQIVAIHENLVSLWNSFKDAMRLQNENQELQELLSRIINVVYQAEYVIDSCSIIDAPIWCNLIRLSDVIQEIQFIKADVKKSRAKEMHNIRILNAEITPSWILPARATSLGMGEVIVGFTVETETIINRLTRGSSQLDIVSIVGMAGQGKTTLAKKVFDDPSVRYCFNTRAWCCVTQVHDCKELLRGLLNDLIGYVDKISDMSIEDLSHKVLKCLSGRKYLIVLDDIWDIRAWNELKDSFPNNNDGSRIMFTSRILALQAKFDSSSHLLRLFSHEESWELLQKKLFYDGICPANLSDIGQQIVKNCKGLPLAVILVAGLLARNVMNLDWWKEISYSVGSYISREGLMDIIELSYSNLPDSLKPCFLYFGAFREDQAISAQKLIRLWIAEGFIEQTRLESMEDVAKEYLMDLINRSLVNVATRSSIGWIKECHVHDLLRDFCLAKAKEEQFLHLPNVSQYSSKIRYDQYRLGIHHDWRAFIKSEPSIAGVRSLIFNGDRKRLRYSLSNPERYPGGPSFFTKFKLLKVLDLEDVALATWDFLKHITSLVHLRYLAVSGIASYIPLSIDNLRNLEVLRIKTSWNSVRLPKTIWRIKGLRHVHVNRPLVSGNIHGLQEFPKLEHMETLYVLWLDSEESAEKQLRLLPNVRELGIGFTRQVHVPLSYLLRKLDTLHVFGNWEAYCPWPFDFPSTLRKLVLNNTKLLQQHLSTIGRLPNLEVLKLVFVDFEQRTWDVEDEEFLKLKFLKLENCGVAQWNTYSESFPCIERLFIDLSHYLQELPCSFGYIITFKMVEIRHCNPGVVNSAKGILRNQFEMENNDFVVLVNGEEMQLRDEEN</sequence>
<gene>
    <name evidence="1" type="ORF">M9H77_28096</name>
</gene>
<comment type="caution">
    <text evidence="1">The sequence shown here is derived from an EMBL/GenBank/DDBJ whole genome shotgun (WGS) entry which is preliminary data.</text>
</comment>
<dbReference type="EMBL" id="CM044706">
    <property type="protein sequence ID" value="KAI5659303.1"/>
    <property type="molecule type" value="Genomic_DNA"/>
</dbReference>
<evidence type="ECO:0000313" key="2">
    <source>
        <dbReference type="Proteomes" id="UP001060085"/>
    </source>
</evidence>
<proteinExistence type="predicted"/>
<reference evidence="2" key="1">
    <citation type="journal article" date="2023" name="Nat. Plants">
        <title>Single-cell RNA sequencing provides a high-resolution roadmap for understanding the multicellular compartmentation of specialized metabolism.</title>
        <authorList>
            <person name="Sun S."/>
            <person name="Shen X."/>
            <person name="Li Y."/>
            <person name="Li Y."/>
            <person name="Wang S."/>
            <person name="Li R."/>
            <person name="Zhang H."/>
            <person name="Shen G."/>
            <person name="Guo B."/>
            <person name="Wei J."/>
            <person name="Xu J."/>
            <person name="St-Pierre B."/>
            <person name="Chen S."/>
            <person name="Sun C."/>
        </authorList>
    </citation>
    <scope>NUCLEOTIDE SEQUENCE [LARGE SCALE GENOMIC DNA]</scope>
</reference>